<dbReference type="PANTHER" id="PTHR47659">
    <property type="entry name" value="ZN(II)2CYS6 TRANSCRIPTION FACTOR (EUROFUNG)-RELATED"/>
    <property type="match status" value="1"/>
</dbReference>
<keyword evidence="5" id="KW-1185">Reference proteome</keyword>
<dbReference type="InterPro" id="IPR050335">
    <property type="entry name" value="ERT1_acuK_gluconeogen_tf"/>
</dbReference>
<evidence type="ECO:0000259" key="3">
    <source>
        <dbReference type="PROSITE" id="PS50048"/>
    </source>
</evidence>
<sequence>MNSTHAFYSNPIPFASEHHPTMAGFAPYENAQVMQNAIVVQAPMVFAADDQGSFAMSPVKVRKPKTRCACVPCVRAKTACEERRPCRRCIRLNLQHSCVNRPEGPHRKKFLTDPAPFAVVQPTAIRCPSTSVQPKLPTGSRANIQGTLFWTPVKRERYRAAQEGQAATFAQQTCK</sequence>
<evidence type="ECO:0000313" key="5">
    <source>
        <dbReference type="Proteomes" id="UP000039324"/>
    </source>
</evidence>
<protein>
    <recommendedName>
        <fullName evidence="3">Zn(2)-C6 fungal-type domain-containing protein</fullName>
    </recommendedName>
</protein>
<dbReference type="AlphaFoldDB" id="A0A0G4J8W2"/>
<evidence type="ECO:0000256" key="1">
    <source>
        <dbReference type="ARBA" id="ARBA00022723"/>
    </source>
</evidence>
<dbReference type="PANTHER" id="PTHR47659:SF7">
    <property type="entry name" value="FUNGAL TRANSCRIPTIONAL REGULATORY PROTEIN, N-TERMINAL DOMAIN-CONTAINING PROTEIN"/>
    <property type="match status" value="1"/>
</dbReference>
<accession>A0A0G4J8W2</accession>
<dbReference type="GO" id="GO:0000981">
    <property type="term" value="F:DNA-binding transcription factor activity, RNA polymerase II-specific"/>
    <property type="evidence" value="ECO:0007669"/>
    <property type="project" value="InterPro"/>
</dbReference>
<gene>
    <name evidence="4" type="ORF">PBRA_003422</name>
</gene>
<feature type="domain" description="Zn(2)-C6 fungal-type" evidence="3">
    <location>
        <begin position="69"/>
        <end position="100"/>
    </location>
</feature>
<dbReference type="InterPro" id="IPR036864">
    <property type="entry name" value="Zn2-C6_fun-type_DNA-bd_sf"/>
</dbReference>
<dbReference type="Proteomes" id="UP000039324">
    <property type="component" value="Unassembled WGS sequence"/>
</dbReference>
<keyword evidence="2" id="KW-0539">Nucleus</keyword>
<evidence type="ECO:0000313" key="4">
    <source>
        <dbReference type="EMBL" id="CEP03814.1"/>
    </source>
</evidence>
<dbReference type="PROSITE" id="PS50048">
    <property type="entry name" value="ZN2_CY6_FUNGAL_2"/>
    <property type="match status" value="1"/>
</dbReference>
<dbReference type="GO" id="GO:0008270">
    <property type="term" value="F:zinc ion binding"/>
    <property type="evidence" value="ECO:0007669"/>
    <property type="project" value="InterPro"/>
</dbReference>
<name>A0A0G4J8W2_PLABS</name>
<organism evidence="4 5">
    <name type="scientific">Plasmodiophora brassicae</name>
    <name type="common">Clubroot disease agent</name>
    <dbReference type="NCBI Taxonomy" id="37360"/>
    <lineage>
        <taxon>Eukaryota</taxon>
        <taxon>Sar</taxon>
        <taxon>Rhizaria</taxon>
        <taxon>Endomyxa</taxon>
        <taxon>Phytomyxea</taxon>
        <taxon>Plasmodiophorida</taxon>
        <taxon>Plasmodiophoridae</taxon>
        <taxon>Plasmodiophora</taxon>
    </lineage>
</organism>
<dbReference type="InterPro" id="IPR001138">
    <property type="entry name" value="Zn2Cys6_DnaBD"/>
</dbReference>
<evidence type="ECO:0000256" key="2">
    <source>
        <dbReference type="ARBA" id="ARBA00023242"/>
    </source>
</evidence>
<reference evidence="4 5" key="1">
    <citation type="submission" date="2015-02" db="EMBL/GenBank/DDBJ databases">
        <authorList>
            <person name="Chooi Y.-H."/>
        </authorList>
    </citation>
    <scope>NUCLEOTIDE SEQUENCE [LARGE SCALE GENOMIC DNA]</scope>
    <source>
        <strain evidence="4">E3</strain>
    </source>
</reference>
<proteinExistence type="predicted"/>
<dbReference type="SUPFAM" id="SSF57701">
    <property type="entry name" value="Zn2/Cys6 DNA-binding domain"/>
    <property type="match status" value="1"/>
</dbReference>
<dbReference type="EMBL" id="CDSF01000155">
    <property type="protein sequence ID" value="CEP03814.1"/>
    <property type="molecule type" value="Genomic_DNA"/>
</dbReference>
<keyword evidence="1" id="KW-0479">Metal-binding</keyword>